<feature type="region of interest" description="Disordered" evidence="1">
    <location>
        <begin position="301"/>
        <end position="370"/>
    </location>
</feature>
<dbReference type="AlphaFoldDB" id="A0A1I8AZG9"/>
<reference evidence="4" key="1">
    <citation type="submission" date="2016-11" db="UniProtKB">
        <authorList>
            <consortium name="WormBaseParasite"/>
        </authorList>
    </citation>
    <scope>IDENTIFICATION</scope>
</reference>
<evidence type="ECO:0000313" key="3">
    <source>
        <dbReference type="Proteomes" id="UP000095281"/>
    </source>
</evidence>
<dbReference type="Proteomes" id="UP000095281">
    <property type="component" value="Unplaced"/>
</dbReference>
<evidence type="ECO:0000313" key="4">
    <source>
        <dbReference type="WBParaSite" id="MhA1_Contig1095.frz3.fgene1"/>
    </source>
</evidence>
<keyword evidence="3" id="KW-1185">Reference proteome</keyword>
<protein>
    <submittedName>
        <fullName evidence="4">Similar to</fullName>
    </submittedName>
</protein>
<feature type="region of interest" description="Disordered" evidence="1">
    <location>
        <begin position="1"/>
        <end position="82"/>
    </location>
</feature>
<organism evidence="3 4">
    <name type="scientific">Meloidogyne hapla</name>
    <name type="common">Root-knot nematode worm</name>
    <dbReference type="NCBI Taxonomy" id="6305"/>
    <lineage>
        <taxon>Eukaryota</taxon>
        <taxon>Metazoa</taxon>
        <taxon>Ecdysozoa</taxon>
        <taxon>Nematoda</taxon>
        <taxon>Chromadorea</taxon>
        <taxon>Rhabditida</taxon>
        <taxon>Tylenchina</taxon>
        <taxon>Tylenchomorpha</taxon>
        <taxon>Tylenchoidea</taxon>
        <taxon>Meloidogynidae</taxon>
        <taxon>Meloidogyninae</taxon>
        <taxon>Meloidogyne</taxon>
    </lineage>
</organism>
<keyword evidence="2" id="KW-1133">Transmembrane helix</keyword>
<feature type="compositionally biased region" description="Basic and acidic residues" evidence="1">
    <location>
        <begin position="1"/>
        <end position="16"/>
    </location>
</feature>
<evidence type="ECO:0000256" key="2">
    <source>
        <dbReference type="SAM" id="Phobius"/>
    </source>
</evidence>
<evidence type="ECO:0000256" key="1">
    <source>
        <dbReference type="SAM" id="MobiDB-lite"/>
    </source>
</evidence>
<name>A0A1I8AZG9_MELHA</name>
<keyword evidence="2" id="KW-0812">Transmembrane</keyword>
<proteinExistence type="predicted"/>
<keyword evidence="2" id="KW-0472">Membrane</keyword>
<feature type="compositionally biased region" description="Basic and acidic residues" evidence="1">
    <location>
        <begin position="337"/>
        <end position="353"/>
    </location>
</feature>
<feature type="transmembrane region" description="Helical" evidence="2">
    <location>
        <begin position="139"/>
        <end position="162"/>
    </location>
</feature>
<accession>A0A1I8AZG9</accession>
<feature type="compositionally biased region" description="Polar residues" evidence="1">
    <location>
        <begin position="301"/>
        <end position="336"/>
    </location>
</feature>
<sequence length="370" mass="42063">MTQQKESFEMTERDQTSDPTQQAAIFPSSVPSHVHESQQTDPPRRESQQTDPPRRESQQTDPPRRESQQTDPPRRESQQTDPPRRNICPLICCVPKCHPSKCACPSSVCCTKKPTTQDQKPPELVPTTSNWASMLGVSAAFIGIGVAVVTILVALFVIMWAYSFIQFDEMRGDFDFRAFTLFSIRISIFCIEQFRRRLHTSVPYRAINWIVLNDDGYQSPHGAFYVVRKGRKLDIFGLILCLRVLDFVEGSMFMVKFYLGNWWLDFPTTGAIDDCDEAYPYPDSMIVRRCFKRIDHQKSISSKNSEADTSTSSGSKKQSIADDSSISAQYFSPTLSNDERCLSGDEKKEERQKSRSMRFVGRIANEGGIS</sequence>
<dbReference type="WBParaSite" id="MhA1_Contig1095.frz3.fgene1">
    <property type="protein sequence ID" value="MhA1_Contig1095.frz3.fgene1"/>
    <property type="gene ID" value="MhA1_Contig1095.frz3.fgene1"/>
</dbReference>
<feature type="compositionally biased region" description="Basic and acidic residues" evidence="1">
    <location>
        <begin position="33"/>
        <end position="82"/>
    </location>
</feature>